<dbReference type="PANTHER" id="PTHR24346:SF76">
    <property type="entry name" value="NON-SPECIFIC SERINE_THREONINE PROTEIN KINASE"/>
    <property type="match status" value="1"/>
</dbReference>
<evidence type="ECO:0000256" key="3">
    <source>
        <dbReference type="PROSITE-ProRule" id="PRU10141"/>
    </source>
</evidence>
<dbReference type="STRING" id="599839.J4I8J5"/>
<evidence type="ECO:0000256" key="4">
    <source>
        <dbReference type="SAM" id="MobiDB-lite"/>
    </source>
</evidence>
<dbReference type="GO" id="GO:0005737">
    <property type="term" value="C:cytoplasm"/>
    <property type="evidence" value="ECO:0007669"/>
    <property type="project" value="TreeGrafter"/>
</dbReference>
<dbReference type="GO" id="GO:0004674">
    <property type="term" value="F:protein serine/threonine kinase activity"/>
    <property type="evidence" value="ECO:0007669"/>
    <property type="project" value="TreeGrafter"/>
</dbReference>
<dbReference type="InterPro" id="IPR000719">
    <property type="entry name" value="Prot_kinase_dom"/>
</dbReference>
<reference evidence="6 7" key="1">
    <citation type="journal article" date="2012" name="Appl. Environ. Microbiol.">
        <title>Short-read sequencing for genomic analysis of the brown rot fungus Fibroporia radiculosa.</title>
        <authorList>
            <person name="Tang J.D."/>
            <person name="Perkins A.D."/>
            <person name="Sonstegard T.S."/>
            <person name="Schroeder S.G."/>
            <person name="Burgess S.C."/>
            <person name="Diehl S.V."/>
        </authorList>
    </citation>
    <scope>NUCLEOTIDE SEQUENCE [LARGE SCALE GENOMIC DNA]</scope>
    <source>
        <strain evidence="6 7">TFFH 294</strain>
    </source>
</reference>
<dbReference type="RefSeq" id="XP_012178804.1">
    <property type="nucleotide sequence ID" value="XM_012323414.1"/>
</dbReference>
<dbReference type="Proteomes" id="UP000006352">
    <property type="component" value="Unassembled WGS sequence"/>
</dbReference>
<feature type="region of interest" description="Disordered" evidence="4">
    <location>
        <begin position="305"/>
        <end position="329"/>
    </location>
</feature>
<dbReference type="PANTHER" id="PTHR24346">
    <property type="entry name" value="MAP/MICROTUBULE AFFINITY-REGULATING KINASE"/>
    <property type="match status" value="1"/>
</dbReference>
<name>J4I8J5_9APHY</name>
<dbReference type="HOGENOM" id="CLU_017586_0_0_1"/>
<feature type="compositionally biased region" description="Low complexity" evidence="4">
    <location>
        <begin position="315"/>
        <end position="326"/>
    </location>
</feature>
<feature type="region of interest" description="Disordered" evidence="4">
    <location>
        <begin position="439"/>
        <end position="592"/>
    </location>
</feature>
<dbReference type="Gene3D" id="1.10.510.10">
    <property type="entry name" value="Transferase(Phosphotransferase) domain 1"/>
    <property type="match status" value="2"/>
</dbReference>
<accession>J4I8J5</accession>
<feature type="binding site" evidence="3">
    <location>
        <position position="131"/>
    </location>
    <ligand>
        <name>ATP</name>
        <dbReference type="ChEBI" id="CHEBI:30616"/>
    </ligand>
</feature>
<dbReference type="GO" id="GO:0005524">
    <property type="term" value="F:ATP binding"/>
    <property type="evidence" value="ECO:0007669"/>
    <property type="project" value="UniProtKB-UniRule"/>
</dbReference>
<evidence type="ECO:0000259" key="5">
    <source>
        <dbReference type="PROSITE" id="PS50011"/>
    </source>
</evidence>
<feature type="compositionally biased region" description="Low complexity" evidence="4">
    <location>
        <begin position="478"/>
        <end position="496"/>
    </location>
</feature>
<dbReference type="InterPro" id="IPR011009">
    <property type="entry name" value="Kinase-like_dom_sf"/>
</dbReference>
<dbReference type="PROSITE" id="PS00108">
    <property type="entry name" value="PROTEIN_KINASE_ST"/>
    <property type="match status" value="1"/>
</dbReference>
<gene>
    <name evidence="6" type="ORF">FIBRA_01539</name>
</gene>
<feature type="compositionally biased region" description="Basic residues" evidence="4">
    <location>
        <begin position="305"/>
        <end position="314"/>
    </location>
</feature>
<feature type="compositionally biased region" description="Low complexity" evidence="4">
    <location>
        <begin position="51"/>
        <end position="62"/>
    </location>
</feature>
<keyword evidence="2 3" id="KW-0067">ATP-binding</keyword>
<keyword evidence="7" id="KW-1185">Reference proteome</keyword>
<feature type="compositionally biased region" description="Polar residues" evidence="4">
    <location>
        <begin position="578"/>
        <end position="590"/>
    </location>
</feature>
<dbReference type="Pfam" id="PF00069">
    <property type="entry name" value="Pkinase"/>
    <property type="match status" value="2"/>
</dbReference>
<dbReference type="EMBL" id="HE796938">
    <property type="protein sequence ID" value="CCL99521.1"/>
    <property type="molecule type" value="Genomic_DNA"/>
</dbReference>
<dbReference type="OrthoDB" id="4062651at2759"/>
<feature type="compositionally biased region" description="Basic residues" evidence="4">
    <location>
        <begin position="497"/>
        <end position="507"/>
    </location>
</feature>
<evidence type="ECO:0000256" key="1">
    <source>
        <dbReference type="ARBA" id="ARBA00022741"/>
    </source>
</evidence>
<evidence type="ECO:0000256" key="2">
    <source>
        <dbReference type="ARBA" id="ARBA00022840"/>
    </source>
</evidence>
<feature type="compositionally biased region" description="Low complexity" evidence="4">
    <location>
        <begin position="13"/>
        <end position="27"/>
    </location>
</feature>
<dbReference type="SMART" id="SM00220">
    <property type="entry name" value="S_TKc"/>
    <property type="match status" value="1"/>
</dbReference>
<feature type="compositionally biased region" description="Polar residues" evidence="4">
    <location>
        <begin position="527"/>
        <end position="540"/>
    </location>
</feature>
<dbReference type="PROSITE" id="PS00107">
    <property type="entry name" value="PROTEIN_KINASE_ATP"/>
    <property type="match status" value="1"/>
</dbReference>
<dbReference type="GO" id="GO:0035556">
    <property type="term" value="P:intracellular signal transduction"/>
    <property type="evidence" value="ECO:0007669"/>
    <property type="project" value="TreeGrafter"/>
</dbReference>
<dbReference type="InterPro" id="IPR008271">
    <property type="entry name" value="Ser/Thr_kinase_AS"/>
</dbReference>
<dbReference type="GeneID" id="24094432"/>
<dbReference type="GO" id="GO:0000226">
    <property type="term" value="P:microtubule cytoskeleton organization"/>
    <property type="evidence" value="ECO:0007669"/>
    <property type="project" value="TreeGrafter"/>
</dbReference>
<sequence>MRYTVTSKKPIGLSSLLSPDESPSCSSREIWLNDDEREQCLSRESSAPGLPSYTSPFSSSFSQGDTPESDLSMSPAAMFLSSFSPSAEPAPAPDAEGEYISGYKLGSVIGVGGFSTIRQASSLQGGTVAIKIVRRSDLSKQPDPARARKRLDHEAAIWSTLSHEHVLPLFSVNQTLFADYFVTLYCPAGCLFDILKRDGRPGLAQDDVGMMFRQVVRGLRYLHEVARVVHGDIKPENVLVDEMGVCKIADFGMARRLDECESENESESETVGSKLRRAHASAFATQSRKSHSKQGPLSTHLSLIRHHGGSRHRNSSPLPSSSTQPSAISNRYQQGSLPYASPELLLPHSSAQYVASPAQDIWALGVMLYVLLTGRLPFADSYEPRLQMKILHGVYELPKDVGRGAECVLRGCLERSVPNRWNIATVDEFAWRIGSSEAGDRMMSSPDVRPSRIPSESRSRSRLRVPLDTAAIDDGESYRSSSRATRSTSRSISSARRSSRSQSRHPHHPYDPHSHGRTPAHPRPTEPTFSALTNAILRTTSSSSSESSSPARDDCAILASPRKSHVERERGRRPKSQWLEQASTSQSRSVSPLEVLLTPRDAVRAERSPVCVDSKTSFDADEFILDKSEGSVSELYEDVSRVDGQEVEGSGDVLLPTARQQLQSILKKDDHRHGRPESMPPAPVPLPLTSWCPSPTLVYSTASTPRPILGKAHAARSRSVDPSANKKMGRGRAPL</sequence>
<organism evidence="6 7">
    <name type="scientific">Fibroporia radiculosa</name>
    <dbReference type="NCBI Taxonomy" id="599839"/>
    <lineage>
        <taxon>Eukaryota</taxon>
        <taxon>Fungi</taxon>
        <taxon>Dikarya</taxon>
        <taxon>Basidiomycota</taxon>
        <taxon>Agaricomycotina</taxon>
        <taxon>Agaricomycetes</taxon>
        <taxon>Polyporales</taxon>
        <taxon>Fibroporiaceae</taxon>
        <taxon>Fibroporia</taxon>
    </lineage>
</organism>
<evidence type="ECO:0000313" key="6">
    <source>
        <dbReference type="EMBL" id="CCL99521.1"/>
    </source>
</evidence>
<dbReference type="SUPFAM" id="SSF56112">
    <property type="entry name" value="Protein kinase-like (PK-like)"/>
    <property type="match status" value="1"/>
</dbReference>
<dbReference type="InterPro" id="IPR017441">
    <property type="entry name" value="Protein_kinase_ATP_BS"/>
</dbReference>
<feature type="region of interest" description="Disordered" evidence="4">
    <location>
        <begin position="710"/>
        <end position="735"/>
    </location>
</feature>
<evidence type="ECO:0000313" key="7">
    <source>
        <dbReference type="Proteomes" id="UP000006352"/>
    </source>
</evidence>
<feature type="domain" description="Protein kinase" evidence="5">
    <location>
        <begin position="103"/>
        <end position="430"/>
    </location>
</feature>
<protein>
    <recommendedName>
        <fullName evidence="5">Protein kinase domain-containing protein</fullName>
    </recommendedName>
</protein>
<feature type="region of interest" description="Disordered" evidence="4">
    <location>
        <begin position="668"/>
        <end position="687"/>
    </location>
</feature>
<dbReference type="InParanoid" id="J4I8J5"/>
<dbReference type="PROSITE" id="PS50011">
    <property type="entry name" value="PROTEIN_KINASE_DOM"/>
    <property type="match status" value="1"/>
</dbReference>
<dbReference type="AlphaFoldDB" id="J4I8J5"/>
<feature type="region of interest" description="Disordered" evidence="4">
    <location>
        <begin position="1"/>
        <end position="70"/>
    </location>
</feature>
<proteinExistence type="predicted"/>
<keyword evidence="1 3" id="KW-0547">Nucleotide-binding</keyword>